<feature type="chain" id="PRO_5011542023" description="Outer membrane protein beta-barrel domain-containing protein" evidence="1">
    <location>
        <begin position="28"/>
        <end position="202"/>
    </location>
</feature>
<evidence type="ECO:0008006" key="4">
    <source>
        <dbReference type="Google" id="ProtNLM"/>
    </source>
</evidence>
<dbReference type="EMBL" id="FNWX01000006">
    <property type="protein sequence ID" value="SEH48014.1"/>
    <property type="molecule type" value="Genomic_DNA"/>
</dbReference>
<feature type="signal peptide" evidence="1">
    <location>
        <begin position="1"/>
        <end position="27"/>
    </location>
</feature>
<keyword evidence="3" id="KW-1185">Reference proteome</keyword>
<dbReference type="STRING" id="420404.SAMN05421793_10671"/>
<dbReference type="Proteomes" id="UP000198555">
    <property type="component" value="Unassembled WGS sequence"/>
</dbReference>
<keyword evidence="1" id="KW-0732">Signal</keyword>
<evidence type="ECO:0000256" key="1">
    <source>
        <dbReference type="SAM" id="SignalP"/>
    </source>
</evidence>
<organism evidence="2 3">
    <name type="scientific">Epilithonimonas hominis</name>
    <dbReference type="NCBI Taxonomy" id="420404"/>
    <lineage>
        <taxon>Bacteria</taxon>
        <taxon>Pseudomonadati</taxon>
        <taxon>Bacteroidota</taxon>
        <taxon>Flavobacteriia</taxon>
        <taxon>Flavobacteriales</taxon>
        <taxon>Weeksellaceae</taxon>
        <taxon>Chryseobacterium group</taxon>
        <taxon>Epilithonimonas</taxon>
    </lineage>
</organism>
<reference evidence="3" key="1">
    <citation type="submission" date="2016-10" db="EMBL/GenBank/DDBJ databases">
        <authorList>
            <person name="Varghese N."/>
            <person name="Submissions S."/>
        </authorList>
    </citation>
    <scope>NUCLEOTIDE SEQUENCE [LARGE SCALE GENOMIC DNA]</scope>
    <source>
        <strain evidence="3">DSM 19326</strain>
    </source>
</reference>
<dbReference type="AlphaFoldDB" id="A0A1H6IGU0"/>
<gene>
    <name evidence="2" type="ORF">SAMN05421793_10671</name>
</gene>
<sequence length="202" mass="21482">MKKFKNMKKIFFGAIVLATGLFSTANAQIQEGNWLVGSSIITSNFGLNTGAGYNIALQPKAAYFIKDNVALGAYVDLGISKETKGSPTGFDYGVGALGRYYISPGEAGVDNLLNHGRWFFEGNLGVGGYSVENGPSTTGLDFGVGPGYSYFITPNIGVEGLVKYRGRAGFGNEGLNSNITFNVGFSIYLPTSHATRIANEMK</sequence>
<protein>
    <recommendedName>
        <fullName evidence="4">Outer membrane protein beta-barrel domain-containing protein</fullName>
    </recommendedName>
</protein>
<proteinExistence type="predicted"/>
<evidence type="ECO:0000313" key="2">
    <source>
        <dbReference type="EMBL" id="SEH48014.1"/>
    </source>
</evidence>
<name>A0A1H6IGU0_9FLAO</name>
<evidence type="ECO:0000313" key="3">
    <source>
        <dbReference type="Proteomes" id="UP000198555"/>
    </source>
</evidence>
<accession>A0A1H6IGU0</accession>